<proteinExistence type="predicted"/>
<dbReference type="EMBL" id="BAABDM010000003">
    <property type="protein sequence ID" value="GAA4095552.1"/>
    <property type="molecule type" value="Genomic_DNA"/>
</dbReference>
<evidence type="ECO:0000256" key="4">
    <source>
        <dbReference type="ARBA" id="ARBA00022982"/>
    </source>
</evidence>
<evidence type="ECO:0000259" key="7">
    <source>
        <dbReference type="PROSITE" id="PS51007"/>
    </source>
</evidence>
<dbReference type="Proteomes" id="UP001500392">
    <property type="component" value="Unassembled WGS sequence"/>
</dbReference>
<keyword evidence="3 6" id="KW-0479">Metal-binding</keyword>
<gene>
    <name evidence="8" type="ORF">GCM10022414_19680</name>
</gene>
<organism evidence="8 9">
    <name type="scientific">Zhongshania borealis</name>
    <dbReference type="NCBI Taxonomy" id="889488"/>
    <lineage>
        <taxon>Bacteria</taxon>
        <taxon>Pseudomonadati</taxon>
        <taxon>Pseudomonadota</taxon>
        <taxon>Gammaproteobacteria</taxon>
        <taxon>Cellvibrionales</taxon>
        <taxon>Spongiibacteraceae</taxon>
        <taxon>Zhongshania</taxon>
    </lineage>
</organism>
<protein>
    <recommendedName>
        <fullName evidence="7">Cytochrome c domain-containing protein</fullName>
    </recommendedName>
</protein>
<dbReference type="PANTHER" id="PTHR37823:SF4">
    <property type="entry name" value="MENAQUINOL-CYTOCHROME C REDUCTASE CYTOCHROME B_C SUBUNIT"/>
    <property type="match status" value="1"/>
</dbReference>
<dbReference type="PANTHER" id="PTHR37823">
    <property type="entry name" value="CYTOCHROME C-553-LIKE"/>
    <property type="match status" value="1"/>
</dbReference>
<evidence type="ECO:0000256" key="2">
    <source>
        <dbReference type="ARBA" id="ARBA00022617"/>
    </source>
</evidence>
<feature type="domain" description="Cytochrome c" evidence="7">
    <location>
        <begin position="101"/>
        <end position="189"/>
    </location>
</feature>
<evidence type="ECO:0000256" key="3">
    <source>
        <dbReference type="ARBA" id="ARBA00022723"/>
    </source>
</evidence>
<dbReference type="NCBIfam" id="TIGR04494">
    <property type="entry name" value="c550_PedF"/>
    <property type="match status" value="1"/>
</dbReference>
<dbReference type="SUPFAM" id="SSF46626">
    <property type="entry name" value="Cytochrome c"/>
    <property type="match status" value="1"/>
</dbReference>
<reference evidence="9" key="1">
    <citation type="journal article" date="2019" name="Int. J. Syst. Evol. Microbiol.">
        <title>The Global Catalogue of Microorganisms (GCM) 10K type strain sequencing project: providing services to taxonomists for standard genome sequencing and annotation.</title>
        <authorList>
            <consortium name="The Broad Institute Genomics Platform"/>
            <consortium name="The Broad Institute Genome Sequencing Center for Infectious Disease"/>
            <person name="Wu L."/>
            <person name="Ma J."/>
        </authorList>
    </citation>
    <scope>NUCLEOTIDE SEQUENCE [LARGE SCALE GENOMIC DNA]</scope>
    <source>
        <strain evidence="9">JCM 17304</strain>
    </source>
</reference>
<dbReference type="InterPro" id="IPR009056">
    <property type="entry name" value="Cyt_c-like_dom"/>
</dbReference>
<accession>A0ABP7WS86</accession>
<name>A0ABP7WS86_9GAMM</name>
<keyword evidence="5 6" id="KW-0408">Iron</keyword>
<keyword evidence="9" id="KW-1185">Reference proteome</keyword>
<evidence type="ECO:0000313" key="8">
    <source>
        <dbReference type="EMBL" id="GAA4095552.1"/>
    </source>
</evidence>
<dbReference type="InterPro" id="IPR036909">
    <property type="entry name" value="Cyt_c-like_dom_sf"/>
</dbReference>
<dbReference type="Gene3D" id="1.10.760.10">
    <property type="entry name" value="Cytochrome c-like domain"/>
    <property type="match status" value="1"/>
</dbReference>
<dbReference type="InterPro" id="IPR030991">
    <property type="entry name" value="c550_proteobact"/>
</dbReference>
<keyword evidence="1" id="KW-0813">Transport</keyword>
<evidence type="ECO:0000313" key="9">
    <source>
        <dbReference type="Proteomes" id="UP001500392"/>
    </source>
</evidence>
<keyword evidence="4" id="KW-0249">Electron transport</keyword>
<evidence type="ECO:0000256" key="5">
    <source>
        <dbReference type="ARBA" id="ARBA00023004"/>
    </source>
</evidence>
<evidence type="ECO:0000256" key="1">
    <source>
        <dbReference type="ARBA" id="ARBA00022448"/>
    </source>
</evidence>
<dbReference type="PROSITE" id="PS51007">
    <property type="entry name" value="CYTC"/>
    <property type="match status" value="1"/>
</dbReference>
<sequence length="192" mass="21684">MRHGTKAQLSEMPRLLVYLDNTDCLNVVPSSLKIMSEWLRNIMRNLSVRRAVLGSVVFFLGLQANLSFAHGDVTPQAVNTDTLPQLGEGWREENPYRGDAEAIRVGDSAYNQNCARCHGLQAISGGMTPDLRKLNDPAEYIDIQESDQWFMTRVRHGAVIDGRVYMPPFEGILSQEAMWAIRAYLDTRKLDE</sequence>
<dbReference type="Pfam" id="PF13442">
    <property type="entry name" value="Cytochrome_CBB3"/>
    <property type="match status" value="1"/>
</dbReference>
<comment type="caution">
    <text evidence="8">The sequence shown here is derived from an EMBL/GenBank/DDBJ whole genome shotgun (WGS) entry which is preliminary data.</text>
</comment>
<dbReference type="InterPro" id="IPR051811">
    <property type="entry name" value="Cytochrome_c550/c551-like"/>
</dbReference>
<keyword evidence="2 6" id="KW-0349">Heme</keyword>
<evidence type="ECO:0000256" key="6">
    <source>
        <dbReference type="PROSITE-ProRule" id="PRU00433"/>
    </source>
</evidence>